<accession>A0A380K0R1</accession>
<gene>
    <name evidence="2" type="ORF">NCTC12224_00174</name>
</gene>
<evidence type="ECO:0000313" key="3">
    <source>
        <dbReference type="Proteomes" id="UP000254924"/>
    </source>
</evidence>
<dbReference type="Proteomes" id="UP000254924">
    <property type="component" value="Unassembled WGS sequence"/>
</dbReference>
<reference evidence="2 3" key="1">
    <citation type="submission" date="2018-06" db="EMBL/GenBank/DDBJ databases">
        <authorList>
            <consortium name="Pathogen Informatics"/>
            <person name="Doyle S."/>
        </authorList>
    </citation>
    <scope>NUCLEOTIDE SEQUENCE [LARGE SCALE GENOMIC DNA]</scope>
    <source>
        <strain evidence="2 3">NCTC12224</strain>
    </source>
</reference>
<evidence type="ECO:0000313" key="2">
    <source>
        <dbReference type="EMBL" id="SUN58150.1"/>
    </source>
</evidence>
<sequence length="50" mass="5694">MNYYFVMLLVIAVITSSFIFVGVKKDYIRNSAMSVPAILLVLGIVFIFYL</sequence>
<dbReference type="AlphaFoldDB" id="A0A380K0R1"/>
<feature type="transmembrane region" description="Helical" evidence="1">
    <location>
        <begin position="6"/>
        <end position="23"/>
    </location>
</feature>
<keyword evidence="1" id="KW-0472">Membrane</keyword>
<name>A0A380K0R1_9STRE</name>
<keyword evidence="1" id="KW-0812">Transmembrane</keyword>
<keyword evidence="1" id="KW-1133">Transmembrane helix</keyword>
<keyword evidence="3" id="KW-1185">Reference proteome</keyword>
<dbReference type="EMBL" id="UHFN01000002">
    <property type="protein sequence ID" value="SUN58150.1"/>
    <property type="molecule type" value="Genomic_DNA"/>
</dbReference>
<proteinExistence type="predicted"/>
<evidence type="ECO:0000256" key="1">
    <source>
        <dbReference type="SAM" id="Phobius"/>
    </source>
</evidence>
<feature type="transmembrane region" description="Helical" evidence="1">
    <location>
        <begin position="30"/>
        <end position="49"/>
    </location>
</feature>
<organism evidence="2 3">
    <name type="scientific">Streptococcus hyointestinalis</name>
    <dbReference type="NCBI Taxonomy" id="1337"/>
    <lineage>
        <taxon>Bacteria</taxon>
        <taxon>Bacillati</taxon>
        <taxon>Bacillota</taxon>
        <taxon>Bacilli</taxon>
        <taxon>Lactobacillales</taxon>
        <taxon>Streptococcaceae</taxon>
        <taxon>Streptococcus</taxon>
    </lineage>
</organism>
<protein>
    <submittedName>
        <fullName evidence="2">Uncharacterized protein</fullName>
    </submittedName>
</protein>